<dbReference type="Gene3D" id="1.10.10.60">
    <property type="entry name" value="Homeodomain-like"/>
    <property type="match status" value="1"/>
</dbReference>
<dbReference type="InterPro" id="IPR058031">
    <property type="entry name" value="AAA_lid_NorR"/>
</dbReference>
<dbReference type="InterPro" id="IPR025662">
    <property type="entry name" value="Sigma_54_int_dom_ATP-bd_1"/>
</dbReference>
<dbReference type="SMART" id="SM00382">
    <property type="entry name" value="AAA"/>
    <property type="match status" value="1"/>
</dbReference>
<dbReference type="InterPro" id="IPR002078">
    <property type="entry name" value="Sigma_54_int"/>
</dbReference>
<evidence type="ECO:0000256" key="5">
    <source>
        <dbReference type="ARBA" id="ARBA00022840"/>
    </source>
</evidence>
<dbReference type="Pfam" id="PF00072">
    <property type="entry name" value="Response_reg"/>
    <property type="match status" value="1"/>
</dbReference>
<keyword evidence="7" id="KW-0805">Transcription regulation</keyword>
<keyword evidence="4" id="KW-0547">Nucleotide-binding</keyword>
<evidence type="ECO:0000313" key="14">
    <source>
        <dbReference type="EMBL" id="CDM66378.1"/>
    </source>
</evidence>
<dbReference type="Gene3D" id="1.10.8.60">
    <property type="match status" value="1"/>
</dbReference>
<keyword evidence="10" id="KW-0804">Transcription</keyword>
<dbReference type="RefSeq" id="WP_041977599.1">
    <property type="nucleotide sequence ID" value="NZ_CBXV010000008.1"/>
</dbReference>
<dbReference type="Pfam" id="PF02954">
    <property type="entry name" value="HTH_8"/>
    <property type="match status" value="1"/>
</dbReference>
<reference evidence="14 15" key="1">
    <citation type="submission" date="2013-12" db="EMBL/GenBank/DDBJ databases">
        <authorList>
            <person name="Stott M."/>
        </authorList>
    </citation>
    <scope>NUCLEOTIDE SEQUENCE [LARGE SCALE GENOMIC DNA]</scope>
    <source>
        <strain evidence="14 15">K22</strain>
    </source>
</reference>
<evidence type="ECO:0000313" key="15">
    <source>
        <dbReference type="Proteomes" id="UP000031518"/>
    </source>
</evidence>
<dbReference type="PRINTS" id="PR01590">
    <property type="entry name" value="HTHFIS"/>
</dbReference>
<dbReference type="STRING" id="454194.PYK22_02407"/>
<keyword evidence="15" id="KW-1185">Reference proteome</keyword>
<dbReference type="InterPro" id="IPR011006">
    <property type="entry name" value="CheY-like_superfamily"/>
</dbReference>
<dbReference type="PROSITE" id="PS00675">
    <property type="entry name" value="SIGMA54_INTERACT_1"/>
    <property type="match status" value="1"/>
</dbReference>
<dbReference type="InterPro" id="IPR027417">
    <property type="entry name" value="P-loop_NTPase"/>
</dbReference>
<dbReference type="Gene3D" id="3.40.50.2300">
    <property type="match status" value="1"/>
</dbReference>
<dbReference type="Gene3D" id="3.40.50.300">
    <property type="entry name" value="P-loop containing nucleotide triphosphate hydrolases"/>
    <property type="match status" value="1"/>
</dbReference>
<dbReference type="GO" id="GO:0005737">
    <property type="term" value="C:cytoplasm"/>
    <property type="evidence" value="ECO:0007669"/>
    <property type="project" value="UniProtKB-SubCell"/>
</dbReference>
<evidence type="ECO:0000256" key="10">
    <source>
        <dbReference type="ARBA" id="ARBA00023163"/>
    </source>
</evidence>
<evidence type="ECO:0000256" key="8">
    <source>
        <dbReference type="ARBA" id="ARBA00023125"/>
    </source>
</evidence>
<dbReference type="GO" id="GO:0000160">
    <property type="term" value="P:phosphorelay signal transduction system"/>
    <property type="evidence" value="ECO:0007669"/>
    <property type="project" value="UniProtKB-KW"/>
</dbReference>
<dbReference type="SUPFAM" id="SSF52172">
    <property type="entry name" value="CheY-like"/>
    <property type="match status" value="1"/>
</dbReference>
<dbReference type="Pfam" id="PF00158">
    <property type="entry name" value="Sigma54_activat"/>
    <property type="match status" value="1"/>
</dbReference>
<keyword evidence="6" id="KW-0902">Two-component regulatory system</keyword>
<dbReference type="InterPro" id="IPR001789">
    <property type="entry name" value="Sig_transdc_resp-reg_receiver"/>
</dbReference>
<keyword evidence="3 11" id="KW-0597">Phosphoprotein</keyword>
<dbReference type="GO" id="GO:0006355">
    <property type="term" value="P:regulation of DNA-templated transcription"/>
    <property type="evidence" value="ECO:0007669"/>
    <property type="project" value="InterPro"/>
</dbReference>
<dbReference type="GO" id="GO:0043565">
    <property type="term" value="F:sequence-specific DNA binding"/>
    <property type="evidence" value="ECO:0007669"/>
    <property type="project" value="InterPro"/>
</dbReference>
<protein>
    <submittedName>
        <fullName evidence="14">Two component, sigma54 specific, transcriptional regulator, Fis family</fullName>
    </submittedName>
</protein>
<comment type="subcellular location">
    <subcellularLocation>
        <location evidence="1">Cytoplasm</location>
    </subcellularLocation>
</comment>
<dbReference type="InterPro" id="IPR009057">
    <property type="entry name" value="Homeodomain-like_sf"/>
</dbReference>
<feature type="domain" description="Response regulatory" evidence="13">
    <location>
        <begin position="5"/>
        <end position="119"/>
    </location>
</feature>
<dbReference type="EMBL" id="CBXV010000008">
    <property type="protein sequence ID" value="CDM66378.1"/>
    <property type="molecule type" value="Genomic_DNA"/>
</dbReference>
<evidence type="ECO:0000256" key="11">
    <source>
        <dbReference type="PROSITE-ProRule" id="PRU00169"/>
    </source>
</evidence>
<dbReference type="Proteomes" id="UP000031518">
    <property type="component" value="Unassembled WGS sequence"/>
</dbReference>
<dbReference type="SMART" id="SM00448">
    <property type="entry name" value="REC"/>
    <property type="match status" value="1"/>
</dbReference>
<evidence type="ECO:0000256" key="1">
    <source>
        <dbReference type="ARBA" id="ARBA00004496"/>
    </source>
</evidence>
<dbReference type="InterPro" id="IPR002197">
    <property type="entry name" value="HTH_Fis"/>
</dbReference>
<dbReference type="AlphaFoldDB" id="A0A0B6WYN8"/>
<sequence>MSRKSILVVDDERAQREILEMILSSEGYDVTTASSGEAALKLAKEKRFDLVLTDLKMSGMDGIELLQRLLTFDSSIIVILLTAHGSIESAKEALRRGAYDYLEKPYDRDQLLEVIRRALSRLDALDTEIVSASPAMETVKKMILKVAGSNSTVLIRGESGTGKELIARAIHNLSPRANQPFVSVNCAAINENLLESELFGHEKGAFTGAHAEKKGLFEVANHGTLFLDEIGELDIGLQAKLLRALQEREIRRVGGTHPIKVDVRVVAATNRDLRAMVQDGRFRDDLYYRINVLSIDVPPLRERREDIPVLIDYFLRKHTRNTSRLIRGLTPEARRLMLDYSWPGNVRQLESAIERAILLSEGDQITVEDLPLEVRQEAQPSSESVFKLPPEGISFEEVERDLILQAMERTDYNITKAAKLLGLTFRTLQYRLEKFGIKRPDRRERGAGN</sequence>
<evidence type="ECO:0000256" key="6">
    <source>
        <dbReference type="ARBA" id="ARBA00023012"/>
    </source>
</evidence>
<dbReference type="FunFam" id="3.40.50.300:FF:000006">
    <property type="entry name" value="DNA-binding transcriptional regulator NtrC"/>
    <property type="match status" value="1"/>
</dbReference>
<evidence type="ECO:0000256" key="7">
    <source>
        <dbReference type="ARBA" id="ARBA00023015"/>
    </source>
</evidence>
<dbReference type="Pfam" id="PF25601">
    <property type="entry name" value="AAA_lid_14"/>
    <property type="match status" value="1"/>
</dbReference>
<dbReference type="OrthoDB" id="9762199at2"/>
<dbReference type="InterPro" id="IPR003593">
    <property type="entry name" value="AAA+_ATPase"/>
</dbReference>
<keyword evidence="9" id="KW-0010">Activator</keyword>
<dbReference type="PANTHER" id="PTHR32071">
    <property type="entry name" value="TRANSCRIPTIONAL REGULATORY PROTEIN"/>
    <property type="match status" value="1"/>
</dbReference>
<dbReference type="GO" id="GO:0005524">
    <property type="term" value="F:ATP binding"/>
    <property type="evidence" value="ECO:0007669"/>
    <property type="project" value="UniProtKB-KW"/>
</dbReference>
<dbReference type="FunFam" id="3.40.50.2300:FF:000018">
    <property type="entry name" value="DNA-binding transcriptional regulator NtrC"/>
    <property type="match status" value="1"/>
</dbReference>
<dbReference type="SUPFAM" id="SSF52540">
    <property type="entry name" value="P-loop containing nucleoside triphosphate hydrolases"/>
    <property type="match status" value="1"/>
</dbReference>
<proteinExistence type="predicted"/>
<evidence type="ECO:0000259" key="13">
    <source>
        <dbReference type="PROSITE" id="PS50110"/>
    </source>
</evidence>
<dbReference type="PROSITE" id="PS50110">
    <property type="entry name" value="RESPONSE_REGULATORY"/>
    <property type="match status" value="1"/>
</dbReference>
<accession>A0A0B6WYN8</accession>
<keyword evidence="8" id="KW-0238">DNA-binding</keyword>
<feature type="modified residue" description="4-aspartylphosphate" evidence="11">
    <location>
        <position position="54"/>
    </location>
</feature>
<keyword evidence="2" id="KW-0963">Cytoplasm</keyword>
<evidence type="ECO:0000259" key="12">
    <source>
        <dbReference type="PROSITE" id="PS50045"/>
    </source>
</evidence>
<evidence type="ECO:0000256" key="9">
    <source>
        <dbReference type="ARBA" id="ARBA00023159"/>
    </source>
</evidence>
<evidence type="ECO:0000256" key="4">
    <source>
        <dbReference type="ARBA" id="ARBA00022741"/>
    </source>
</evidence>
<keyword evidence="5" id="KW-0067">ATP-binding</keyword>
<dbReference type="PROSITE" id="PS50045">
    <property type="entry name" value="SIGMA54_INTERACT_4"/>
    <property type="match status" value="1"/>
</dbReference>
<dbReference type="CDD" id="cd00009">
    <property type="entry name" value="AAA"/>
    <property type="match status" value="1"/>
</dbReference>
<evidence type="ECO:0000256" key="3">
    <source>
        <dbReference type="ARBA" id="ARBA00022553"/>
    </source>
</evidence>
<dbReference type="FunFam" id="1.10.8.60:FF:000014">
    <property type="entry name" value="DNA-binding transcriptional regulator NtrC"/>
    <property type="match status" value="1"/>
</dbReference>
<feature type="domain" description="Sigma-54 factor interaction" evidence="12">
    <location>
        <begin position="129"/>
        <end position="358"/>
    </location>
</feature>
<organism evidence="14 15">
    <name type="scientific">Pyrinomonas methylaliphatogenes</name>
    <dbReference type="NCBI Taxonomy" id="454194"/>
    <lineage>
        <taxon>Bacteria</taxon>
        <taxon>Pseudomonadati</taxon>
        <taxon>Acidobacteriota</taxon>
        <taxon>Blastocatellia</taxon>
        <taxon>Blastocatellales</taxon>
        <taxon>Pyrinomonadaceae</taxon>
        <taxon>Pyrinomonas</taxon>
    </lineage>
</organism>
<evidence type="ECO:0000256" key="2">
    <source>
        <dbReference type="ARBA" id="ARBA00022490"/>
    </source>
</evidence>
<name>A0A0B6WYN8_9BACT</name>
<dbReference type="PANTHER" id="PTHR32071:SF113">
    <property type="entry name" value="ALGINATE BIOSYNTHESIS TRANSCRIPTIONAL REGULATORY PROTEIN ALGB"/>
    <property type="match status" value="1"/>
</dbReference>
<gene>
    <name evidence="14" type="ORF">PYK22_02407</name>
</gene>
<dbReference type="SUPFAM" id="SSF46689">
    <property type="entry name" value="Homeodomain-like"/>
    <property type="match status" value="1"/>
</dbReference>
<reference evidence="14 15" key="2">
    <citation type="submission" date="2015-01" db="EMBL/GenBank/DDBJ databases">
        <title>Complete genome sequence of Pyrinomonas methylaliphatogenes type strain K22T.</title>
        <authorList>
            <person name="Lee K.C.Y."/>
            <person name="Power J.F."/>
            <person name="Dunfield P.F."/>
            <person name="Morgan X.C."/>
            <person name="Huttenhower C."/>
            <person name="Stott M.B."/>
        </authorList>
    </citation>
    <scope>NUCLEOTIDE SEQUENCE [LARGE SCALE GENOMIC DNA]</scope>
    <source>
        <strain evidence="14 15">K22</strain>
    </source>
</reference>